<evidence type="ECO:0000313" key="9">
    <source>
        <dbReference type="EMBL" id="KRT57076.1"/>
    </source>
</evidence>
<feature type="binding site" evidence="6">
    <location>
        <position position="170"/>
    </location>
    <ligand>
        <name>molybdate</name>
        <dbReference type="ChEBI" id="CHEBI:36264"/>
    </ligand>
</feature>
<dbReference type="SUPFAM" id="SSF53850">
    <property type="entry name" value="Periplasmic binding protein-like II"/>
    <property type="match status" value="1"/>
</dbReference>
<keyword evidence="3 6" id="KW-0479">Metal-binding</keyword>
<evidence type="ECO:0000313" key="10">
    <source>
        <dbReference type="Proteomes" id="UP000051276"/>
    </source>
</evidence>
<evidence type="ECO:0000313" key="11">
    <source>
        <dbReference type="Proteomes" id="UP000051634"/>
    </source>
</evidence>
<gene>
    <name evidence="8" type="ORF">Ga0074115_11319</name>
    <name evidence="9" type="ORF">Ga0076813_10846</name>
</gene>
<keyword evidence="4 7" id="KW-0732">Signal</keyword>
<organism evidence="8 11">
    <name type="scientific">endosymbiont of Ridgeia piscesae</name>
    <dbReference type="NCBI Taxonomy" id="54398"/>
    <lineage>
        <taxon>Bacteria</taxon>
        <taxon>Pseudomonadati</taxon>
        <taxon>Pseudomonadota</taxon>
        <taxon>Gammaproteobacteria</taxon>
        <taxon>sulfur-oxidizing symbionts</taxon>
    </lineage>
</organism>
<dbReference type="GO" id="GO:0030973">
    <property type="term" value="F:molybdate ion binding"/>
    <property type="evidence" value="ECO:0007669"/>
    <property type="project" value="InterPro"/>
</dbReference>
<dbReference type="RefSeq" id="WP_057955819.1">
    <property type="nucleotide sequence ID" value="NZ_KQ556894.1"/>
</dbReference>
<dbReference type="PANTHER" id="PTHR30632:SF14">
    <property type="entry name" value="TUNGSTATE_MOLYBDATE_CHROMATE-BINDING PROTEIN MODA"/>
    <property type="match status" value="1"/>
</dbReference>
<dbReference type="PATRIC" id="fig|54398.3.peg.1801"/>
<reference evidence="10 11" key="1">
    <citation type="submission" date="2015-11" db="EMBL/GenBank/DDBJ databases">
        <title>The genome of Candidatus Endoriftia persephone in Ridgeia piscesae and population structure of the North Eastern Pacific vestimentiferan symbionts.</title>
        <authorList>
            <person name="Perez M."/>
            <person name="Juniper K.S."/>
        </authorList>
    </citation>
    <scope>NUCLEOTIDE SEQUENCE [LARGE SCALE GENOMIC DNA]</scope>
    <source>
        <strain evidence="9">Ind10</strain>
        <strain evidence="8">Ind11</strain>
    </source>
</reference>
<dbReference type="FunFam" id="3.40.190.10:FF:000035">
    <property type="entry name" value="Molybdate ABC transporter substrate-binding protein"/>
    <property type="match status" value="1"/>
</dbReference>
<dbReference type="GO" id="GO:0015689">
    <property type="term" value="P:molybdate ion transport"/>
    <property type="evidence" value="ECO:0007669"/>
    <property type="project" value="InterPro"/>
</dbReference>
<evidence type="ECO:0000256" key="7">
    <source>
        <dbReference type="SAM" id="SignalP"/>
    </source>
</evidence>
<evidence type="ECO:0000256" key="4">
    <source>
        <dbReference type="ARBA" id="ARBA00022729"/>
    </source>
</evidence>
<accession>A0A0T5YWS5</accession>
<keyword evidence="11" id="KW-1185">Reference proteome</keyword>
<comment type="subunit">
    <text evidence="5">The complex is composed of two ATP-binding proteins (ModC), two transmembrane proteins (ModB) and a solute-binding protein (ModA).</text>
</comment>
<dbReference type="EMBL" id="LMXI01000610">
    <property type="protein sequence ID" value="KRT57076.1"/>
    <property type="molecule type" value="Genomic_DNA"/>
</dbReference>
<evidence type="ECO:0000256" key="1">
    <source>
        <dbReference type="ARBA" id="ARBA00009175"/>
    </source>
</evidence>
<dbReference type="EMBL" id="LDXT01000084">
    <property type="protein sequence ID" value="KRT55047.1"/>
    <property type="molecule type" value="Genomic_DNA"/>
</dbReference>
<dbReference type="Proteomes" id="UP000051634">
    <property type="component" value="Unassembled WGS sequence"/>
</dbReference>
<feature type="binding site" evidence="6">
    <location>
        <position position="62"/>
    </location>
    <ligand>
        <name>molybdate</name>
        <dbReference type="ChEBI" id="CHEBI:36264"/>
    </ligand>
</feature>
<dbReference type="OrthoDB" id="9785015at2"/>
<dbReference type="AlphaFoldDB" id="A0A0T5YWS5"/>
<dbReference type="STRING" id="54398.Ga0074115_11319"/>
<dbReference type="CDD" id="cd13539">
    <property type="entry name" value="PBP2_AvModA"/>
    <property type="match status" value="1"/>
</dbReference>
<sequence>MTHPSRLATLLIYASCLLSSSIIQAETLRIAVAANFAETLRSIAKQFEENSEHKLVLVVGSSGKHYAQIRNGAPFDAFFAADSRRPELLDQQGLMVPDSRFTYAVGRLALWSPDATQVDPAGEVLKKGSFRHLAIANPKLAPYGRAAQQLLQKHGLWQVLQSRMVRGENIGQAFQFVKSGSAELGLVALSQIQRPGQPIPGSYWLVPESLHTPIEQQAVLLRETAASRAFYNFLQSDRAKATIQGYGYGTPDAG</sequence>
<dbReference type="PANTHER" id="PTHR30632">
    <property type="entry name" value="MOLYBDATE-BINDING PERIPLASMIC PROTEIN"/>
    <property type="match status" value="1"/>
</dbReference>
<protein>
    <submittedName>
        <fullName evidence="9">Molybdate transport system substrate-binding protein</fullName>
    </submittedName>
    <submittedName>
        <fullName evidence="8">Molybdenum ABC transporter, periplasmic molybdate-binding protein</fullName>
    </submittedName>
</protein>
<name>A0A0T5YWS5_9GAMM</name>
<dbReference type="GO" id="GO:0046872">
    <property type="term" value="F:metal ion binding"/>
    <property type="evidence" value="ECO:0007669"/>
    <property type="project" value="UniProtKB-KW"/>
</dbReference>
<dbReference type="InterPro" id="IPR044084">
    <property type="entry name" value="AvModA-like_subst-bd"/>
</dbReference>
<comment type="caution">
    <text evidence="8">The sequence shown here is derived from an EMBL/GenBank/DDBJ whole genome shotgun (WGS) entry which is preliminary data.</text>
</comment>
<dbReference type="Pfam" id="PF13531">
    <property type="entry name" value="SBP_bac_11"/>
    <property type="match status" value="1"/>
</dbReference>
<keyword evidence="2 6" id="KW-0500">Molybdenum</keyword>
<evidence type="ECO:0000256" key="2">
    <source>
        <dbReference type="ARBA" id="ARBA00022505"/>
    </source>
</evidence>
<proteinExistence type="inferred from homology"/>
<evidence type="ECO:0000256" key="6">
    <source>
        <dbReference type="PIRSR" id="PIRSR004846-1"/>
    </source>
</evidence>
<dbReference type="InterPro" id="IPR050682">
    <property type="entry name" value="ModA/WtpA"/>
</dbReference>
<comment type="similarity">
    <text evidence="1">Belongs to the bacterial solute-binding protein ModA family.</text>
</comment>
<dbReference type="Gene3D" id="3.40.190.10">
    <property type="entry name" value="Periplasmic binding protein-like II"/>
    <property type="match status" value="2"/>
</dbReference>
<dbReference type="PIRSF" id="PIRSF004846">
    <property type="entry name" value="ModA"/>
    <property type="match status" value="1"/>
</dbReference>
<dbReference type="Proteomes" id="UP000051276">
    <property type="component" value="Unassembled WGS sequence"/>
</dbReference>
<evidence type="ECO:0000256" key="3">
    <source>
        <dbReference type="ARBA" id="ARBA00022723"/>
    </source>
</evidence>
<dbReference type="GO" id="GO:1901359">
    <property type="term" value="F:tungstate binding"/>
    <property type="evidence" value="ECO:0007669"/>
    <property type="project" value="UniProtKB-ARBA"/>
</dbReference>
<evidence type="ECO:0000313" key="8">
    <source>
        <dbReference type="EMBL" id="KRT55047.1"/>
    </source>
</evidence>
<feature type="chain" id="PRO_5007432439" evidence="7">
    <location>
        <begin position="26"/>
        <end position="254"/>
    </location>
</feature>
<dbReference type="InterPro" id="IPR005950">
    <property type="entry name" value="ModA"/>
</dbReference>
<feature type="signal peptide" evidence="7">
    <location>
        <begin position="1"/>
        <end position="25"/>
    </location>
</feature>
<evidence type="ECO:0000256" key="5">
    <source>
        <dbReference type="ARBA" id="ARBA00062515"/>
    </source>
</evidence>
<dbReference type="NCBIfam" id="TIGR01256">
    <property type="entry name" value="modA"/>
    <property type="match status" value="1"/>
</dbReference>